<gene>
    <name evidence="1" type="ORF">NF348_06015</name>
</gene>
<dbReference type="EMBL" id="JAMWDU010000002">
    <property type="protein sequence ID" value="MCP8886652.1"/>
    <property type="molecule type" value="Genomic_DNA"/>
</dbReference>
<organism evidence="1 2">
    <name type="scientific">Devosia ureilytica</name>
    <dbReference type="NCBI Taxonomy" id="2952754"/>
    <lineage>
        <taxon>Bacteria</taxon>
        <taxon>Pseudomonadati</taxon>
        <taxon>Pseudomonadota</taxon>
        <taxon>Alphaproteobacteria</taxon>
        <taxon>Hyphomicrobiales</taxon>
        <taxon>Devosiaceae</taxon>
        <taxon>Devosia</taxon>
    </lineage>
</organism>
<dbReference type="SUPFAM" id="SSF51569">
    <property type="entry name" value="Aldolase"/>
    <property type="match status" value="1"/>
</dbReference>
<sequence length="389" mass="42402">MTTINLPNADRSISPYVLTGDPIPFVKFKASEFPRIAYSAAHVVADPLASNDPWLTPAIDWDTTLKFRHRMWDLGLGVAEAMDTAQRGMGLTWTEAKELIKRAQAEARTRDDALIAYGAGTDHLMPGPDVSIDDIIKAYDEQVGFVEGEGGRVILMASRALAAAAKSPDDYARVYGHVLSNVKQPVIMHWLGEMFDPALQGYWGDIDHDKAMDVCLDVIAANADKVDGIKISLLSAEKEIAMRRRLPTSVKMYTGDDFNYAELIAGDDQGYSHALLGIFDAIAPAASAGLAALGRGNTNEFFDILEPTVPLSRHIFAAPTRFYKTGVVFLAYLNGLQDHFTMIGGQQSTRSLQHLSELFRLADKARVLADPDAAIARMQAVLAVHGVNA</sequence>
<dbReference type="Gene3D" id="3.20.20.70">
    <property type="entry name" value="Aldolase class I"/>
    <property type="match status" value="1"/>
</dbReference>
<dbReference type="InterPro" id="IPR009334">
    <property type="entry name" value="DUF993"/>
</dbReference>
<keyword evidence="2" id="KW-1185">Reference proteome</keyword>
<name>A0A9Q4AN62_9HYPH</name>
<dbReference type="RefSeq" id="WP_254673667.1">
    <property type="nucleotide sequence ID" value="NZ_JAMWDU010000002.1"/>
</dbReference>
<dbReference type="Pfam" id="PF06187">
    <property type="entry name" value="DUF993"/>
    <property type="match status" value="1"/>
</dbReference>
<dbReference type="Proteomes" id="UP001060275">
    <property type="component" value="Unassembled WGS sequence"/>
</dbReference>
<protein>
    <submittedName>
        <fullName evidence="1">Dihydrodipicolinate synthase family protein</fullName>
    </submittedName>
</protein>
<dbReference type="InterPro" id="IPR013785">
    <property type="entry name" value="Aldolase_TIM"/>
</dbReference>
<comment type="caution">
    <text evidence="1">The sequence shown here is derived from an EMBL/GenBank/DDBJ whole genome shotgun (WGS) entry which is preliminary data.</text>
</comment>
<proteinExistence type="predicted"/>
<dbReference type="AlphaFoldDB" id="A0A9Q4AN62"/>
<evidence type="ECO:0000313" key="2">
    <source>
        <dbReference type="Proteomes" id="UP001060275"/>
    </source>
</evidence>
<reference evidence="1" key="1">
    <citation type="submission" date="2022-06" db="EMBL/GenBank/DDBJ databases">
        <title>Devosia sp. XJ19-45 genome assembly.</title>
        <authorList>
            <person name="Li B."/>
            <person name="Cai M."/>
            <person name="Nie G."/>
            <person name="Li W."/>
        </authorList>
    </citation>
    <scope>NUCLEOTIDE SEQUENCE</scope>
    <source>
        <strain evidence="1">XJ19-45</strain>
    </source>
</reference>
<evidence type="ECO:0000313" key="1">
    <source>
        <dbReference type="EMBL" id="MCP8886652.1"/>
    </source>
</evidence>
<accession>A0A9Q4AN62</accession>